<dbReference type="PANTHER" id="PTHR30483">
    <property type="entry name" value="LEUCINE-SPECIFIC-BINDING PROTEIN"/>
    <property type="match status" value="1"/>
</dbReference>
<dbReference type="SUPFAM" id="SSF53822">
    <property type="entry name" value="Periplasmic binding protein-like I"/>
    <property type="match status" value="1"/>
</dbReference>
<comment type="caution">
    <text evidence="5">The sequence shown here is derived from an EMBL/GenBank/DDBJ whole genome shotgun (WGS) entry which is preliminary data.</text>
</comment>
<evidence type="ECO:0000313" key="5">
    <source>
        <dbReference type="EMBL" id="MDR7167361.1"/>
    </source>
</evidence>
<dbReference type="InterPro" id="IPR028081">
    <property type="entry name" value="Leu-bd"/>
</dbReference>
<dbReference type="EMBL" id="JAVDWW010000001">
    <property type="protein sequence ID" value="MDR7167361.1"/>
    <property type="molecule type" value="Genomic_DNA"/>
</dbReference>
<dbReference type="InterPro" id="IPR051010">
    <property type="entry name" value="BCAA_transport"/>
</dbReference>
<evidence type="ECO:0000259" key="4">
    <source>
        <dbReference type="Pfam" id="PF13458"/>
    </source>
</evidence>
<proteinExistence type="inferred from homology"/>
<comment type="similarity">
    <text evidence="1">Belongs to the leucine-binding protein family.</text>
</comment>
<feature type="signal peptide" evidence="3">
    <location>
        <begin position="1"/>
        <end position="21"/>
    </location>
</feature>
<keyword evidence="2 3" id="KW-0732">Signal</keyword>
<accession>A0ABU1X9Z9</accession>
<feature type="chain" id="PRO_5045571685" evidence="3">
    <location>
        <begin position="22"/>
        <end position="419"/>
    </location>
</feature>
<dbReference type="InterPro" id="IPR028082">
    <property type="entry name" value="Peripla_BP_I"/>
</dbReference>
<reference evidence="5 6" key="1">
    <citation type="submission" date="2023-07" db="EMBL/GenBank/DDBJ databases">
        <title>Sorghum-associated microbial communities from plants grown in Nebraska, USA.</title>
        <authorList>
            <person name="Schachtman D."/>
        </authorList>
    </citation>
    <scope>NUCLEOTIDE SEQUENCE [LARGE SCALE GENOMIC DNA]</scope>
    <source>
        <strain evidence="5 6">4272</strain>
    </source>
</reference>
<dbReference type="RefSeq" id="WP_310399106.1">
    <property type="nucleotide sequence ID" value="NZ_JAVDWW010000001.1"/>
</dbReference>
<evidence type="ECO:0000256" key="2">
    <source>
        <dbReference type="ARBA" id="ARBA00022729"/>
    </source>
</evidence>
<keyword evidence="6" id="KW-1185">Reference proteome</keyword>
<evidence type="ECO:0000256" key="1">
    <source>
        <dbReference type="ARBA" id="ARBA00010062"/>
    </source>
</evidence>
<organism evidence="5 6">
    <name type="scientific">Nocardia kruczakiae</name>
    <dbReference type="NCBI Taxonomy" id="261477"/>
    <lineage>
        <taxon>Bacteria</taxon>
        <taxon>Bacillati</taxon>
        <taxon>Actinomycetota</taxon>
        <taxon>Actinomycetes</taxon>
        <taxon>Mycobacteriales</taxon>
        <taxon>Nocardiaceae</taxon>
        <taxon>Nocardia</taxon>
    </lineage>
</organism>
<name>A0ABU1X9Z9_9NOCA</name>
<evidence type="ECO:0000313" key="6">
    <source>
        <dbReference type="Proteomes" id="UP001251217"/>
    </source>
</evidence>
<gene>
    <name evidence="5" type="ORF">J2W56_001079</name>
</gene>
<sequence>MSNAWKRMGGAIALSMVAVFAAACGDDGSSSSSPSVDLSVLGKANPATGSPVKVGLFNVEGGSSVSLPEVGDASQAAVDYANGHLGGLDGHKIEVVRCGDKADGASSAACANEFVREGVVAVVSGLSATADQAVPVLQGAGIPWISMSASAPTELADDNAFFFGSGFVGTLAAQAVYSADQGWKTVTLIGTENPQVVSAVNSIGKKLFEDHGVKLNLVTVPSGTPDASSQVAAALHTNPDALDIIGEAPLCQTILSAASNAGASQAKMLISTCVTDEVKAAVGESAIEGAVVFDNYVATGDSEEAKLYQAVMKQYAPDTSTAGLTPNGYRTMLGFIRGVDAGEIKTGNVTPAAISQTLRGAVDVPLPIGLGATFSCDKTQFPLEGVKGTFCTSKQFTTTYSAKGPGSPRVVDAAGALSR</sequence>
<dbReference type="PANTHER" id="PTHR30483:SF6">
    <property type="entry name" value="PERIPLASMIC BINDING PROTEIN OF ABC TRANSPORTER FOR NATURAL AMINO ACIDS"/>
    <property type="match status" value="1"/>
</dbReference>
<dbReference type="Gene3D" id="3.40.50.2300">
    <property type="match status" value="2"/>
</dbReference>
<dbReference type="Pfam" id="PF13458">
    <property type="entry name" value="Peripla_BP_6"/>
    <property type="match status" value="1"/>
</dbReference>
<dbReference type="PROSITE" id="PS51257">
    <property type="entry name" value="PROKAR_LIPOPROTEIN"/>
    <property type="match status" value="1"/>
</dbReference>
<dbReference type="Proteomes" id="UP001251217">
    <property type="component" value="Unassembled WGS sequence"/>
</dbReference>
<protein>
    <submittedName>
        <fullName evidence="5">Branched-chain amino acid transport system substrate-binding protein</fullName>
    </submittedName>
</protein>
<feature type="domain" description="Leucine-binding protein" evidence="4">
    <location>
        <begin position="51"/>
        <end position="378"/>
    </location>
</feature>
<evidence type="ECO:0000256" key="3">
    <source>
        <dbReference type="SAM" id="SignalP"/>
    </source>
</evidence>